<proteinExistence type="evidence at transcript level"/>
<dbReference type="Pfam" id="PF03188">
    <property type="entry name" value="Cytochrom_B561"/>
    <property type="match status" value="1"/>
</dbReference>
<dbReference type="SMART" id="SM00665">
    <property type="entry name" value="B561"/>
    <property type="match status" value="1"/>
</dbReference>
<evidence type="ECO:0000256" key="10">
    <source>
        <dbReference type="ARBA" id="ARBA00023136"/>
    </source>
</evidence>
<comment type="subcellular location">
    <subcellularLocation>
        <location evidence="2">Membrane</location>
        <topology evidence="2">Multi-pass membrane protein</topology>
    </subcellularLocation>
</comment>
<dbReference type="AlphaFoldDB" id="C1C289"/>
<feature type="transmembrane region" description="Helical" evidence="11">
    <location>
        <begin position="52"/>
        <end position="73"/>
    </location>
</feature>
<keyword evidence="8 11" id="KW-1133">Transmembrane helix</keyword>
<feature type="transmembrane region" description="Helical" evidence="11">
    <location>
        <begin position="85"/>
        <end position="105"/>
    </location>
</feature>
<evidence type="ECO:0000256" key="9">
    <source>
        <dbReference type="ARBA" id="ARBA00023004"/>
    </source>
</evidence>
<evidence type="ECO:0000256" key="11">
    <source>
        <dbReference type="SAM" id="Phobius"/>
    </source>
</evidence>
<dbReference type="PANTHER" id="PTHR10106">
    <property type="entry name" value="CYTOCHROME B561-RELATED"/>
    <property type="match status" value="1"/>
</dbReference>
<evidence type="ECO:0000256" key="6">
    <source>
        <dbReference type="ARBA" id="ARBA00022723"/>
    </source>
</evidence>
<dbReference type="GO" id="GO:0016020">
    <property type="term" value="C:membrane"/>
    <property type="evidence" value="ECO:0007669"/>
    <property type="project" value="UniProtKB-SubCell"/>
</dbReference>
<feature type="transmembrane region" description="Helical" evidence="11">
    <location>
        <begin position="202"/>
        <end position="223"/>
    </location>
</feature>
<comment type="cofactor">
    <cofactor evidence="1">
        <name>heme b</name>
        <dbReference type="ChEBI" id="CHEBI:60344"/>
    </cofactor>
</comment>
<dbReference type="CDD" id="cd08764">
    <property type="entry name" value="Cyt_b561_CG1275_like"/>
    <property type="match status" value="1"/>
</dbReference>
<dbReference type="Gene3D" id="1.20.120.1770">
    <property type="match status" value="1"/>
</dbReference>
<dbReference type="FunFam" id="1.20.120.1770:FF:000001">
    <property type="entry name" value="Cytochrome b reductase 1"/>
    <property type="match status" value="1"/>
</dbReference>
<keyword evidence="10 11" id="KW-0472">Membrane</keyword>
<feature type="domain" description="Cytochrome b561" evidence="12">
    <location>
        <begin position="17"/>
        <end position="224"/>
    </location>
</feature>
<evidence type="ECO:0000256" key="8">
    <source>
        <dbReference type="ARBA" id="ARBA00022989"/>
    </source>
</evidence>
<dbReference type="GO" id="GO:0016491">
    <property type="term" value="F:oxidoreductase activity"/>
    <property type="evidence" value="ECO:0007669"/>
    <property type="project" value="InterPro"/>
</dbReference>
<reference evidence="13" key="1">
    <citation type="submission" date="2009-03" db="EMBL/GenBank/DDBJ databases">
        <title>Caligus clemensi ESTs and full-length cDNAs.</title>
        <authorList>
            <person name="Yasuike M."/>
            <person name="von Schalburg K."/>
            <person name="Cooper G."/>
            <person name="Leong J."/>
            <person name="Jones S.R.M."/>
            <person name="Koop B.F."/>
        </authorList>
    </citation>
    <scope>NUCLEOTIDE SEQUENCE</scope>
    <source>
        <tissue evidence="13">Whole</tissue>
    </source>
</reference>
<feature type="transmembrane region" description="Helical" evidence="11">
    <location>
        <begin position="12"/>
        <end position="32"/>
    </location>
</feature>
<dbReference type="GO" id="GO:0046872">
    <property type="term" value="F:metal ion binding"/>
    <property type="evidence" value="ECO:0007669"/>
    <property type="project" value="UniProtKB-KW"/>
</dbReference>
<keyword evidence="9" id="KW-0408">Iron</keyword>
<dbReference type="InterPro" id="IPR043205">
    <property type="entry name" value="CYB561/CYBRD1-like"/>
</dbReference>
<evidence type="ECO:0000256" key="2">
    <source>
        <dbReference type="ARBA" id="ARBA00004141"/>
    </source>
</evidence>
<evidence type="ECO:0000256" key="1">
    <source>
        <dbReference type="ARBA" id="ARBA00001970"/>
    </source>
</evidence>
<evidence type="ECO:0000256" key="5">
    <source>
        <dbReference type="ARBA" id="ARBA00022692"/>
    </source>
</evidence>
<evidence type="ECO:0000256" key="7">
    <source>
        <dbReference type="ARBA" id="ARBA00022982"/>
    </source>
</evidence>
<evidence type="ECO:0000256" key="3">
    <source>
        <dbReference type="ARBA" id="ARBA00022448"/>
    </source>
</evidence>
<evidence type="ECO:0000259" key="12">
    <source>
        <dbReference type="PROSITE" id="PS50939"/>
    </source>
</evidence>
<keyword evidence="7" id="KW-0249">Electron transport</keyword>
<dbReference type="InterPro" id="IPR006593">
    <property type="entry name" value="Cyt_b561/ferric_Rdtase_TM"/>
</dbReference>
<dbReference type="EMBL" id="BT080968">
    <property type="protein sequence ID" value="ACO15392.1"/>
    <property type="molecule type" value="mRNA"/>
</dbReference>
<keyword evidence="5 11" id="KW-0812">Transmembrane</keyword>
<feature type="transmembrane region" description="Helical" evidence="11">
    <location>
        <begin position="159"/>
        <end position="182"/>
    </location>
</feature>
<keyword evidence="4" id="KW-0349">Heme</keyword>
<protein>
    <submittedName>
        <fullName evidence="13">Cytochrome b561</fullName>
    </submittedName>
</protein>
<feature type="transmembrane region" description="Helical" evidence="11">
    <location>
        <begin position="125"/>
        <end position="147"/>
    </location>
</feature>
<keyword evidence="3" id="KW-0813">Transport</keyword>
<sequence length="245" mass="27341">MDEIEQELTGYGPLLVLGEVMGLAAVVLVGVWMGHFRGGFAWTETPGLMFNWHPLLMTLGLIYFYGNGMLVYRNFRGEAKKRLKLLHAGLLIGCLVLASVGLKAVFDSHNLAIPPVPNLYSLHSWIGITVVVLFACQWISGLVIYLYPGLASHLKVSFLPTHTFLGTMIFVLSIVTALLGISEKIFFALNKTKKYQNRDAEGVIANWLGLALVGFGLIVVYLVRNPRYERLTRPEEELILYENTN</sequence>
<dbReference type="PROSITE" id="PS50939">
    <property type="entry name" value="CYTOCHROME_B561"/>
    <property type="match status" value="1"/>
</dbReference>
<evidence type="ECO:0000313" key="13">
    <source>
        <dbReference type="EMBL" id="ACO15392.1"/>
    </source>
</evidence>
<evidence type="ECO:0000256" key="4">
    <source>
        <dbReference type="ARBA" id="ARBA00022617"/>
    </source>
</evidence>
<dbReference type="PANTHER" id="PTHR10106:SF0">
    <property type="entry name" value="LD36721P"/>
    <property type="match status" value="1"/>
</dbReference>
<name>C1C289_CALCM</name>
<accession>C1C289</accession>
<keyword evidence="6" id="KW-0479">Metal-binding</keyword>
<gene>
    <name evidence="13" type="primary">CY561</name>
</gene>
<organism evidence="13">
    <name type="scientific">Caligus clemensi</name>
    <name type="common">Sea louse</name>
    <dbReference type="NCBI Taxonomy" id="344056"/>
    <lineage>
        <taxon>Eukaryota</taxon>
        <taxon>Metazoa</taxon>
        <taxon>Ecdysozoa</taxon>
        <taxon>Arthropoda</taxon>
        <taxon>Crustacea</taxon>
        <taxon>Multicrustacea</taxon>
        <taxon>Hexanauplia</taxon>
        <taxon>Copepoda</taxon>
        <taxon>Siphonostomatoida</taxon>
        <taxon>Caligidae</taxon>
        <taxon>Caligus</taxon>
    </lineage>
</organism>